<gene>
    <name evidence="1" type="ORF">GCM10023333_13870</name>
</gene>
<keyword evidence="2" id="KW-1185">Reference proteome</keyword>
<evidence type="ECO:0000313" key="1">
    <source>
        <dbReference type="EMBL" id="GAA4880890.1"/>
    </source>
</evidence>
<proteinExistence type="predicted"/>
<sequence length="227" mass="25976">MLFLFLGPIAMSESSRLRLYAVSPARFHTCFYCGCDASEFDLVYPGAFSELLSRFDSEIEGYEIPACSECYRALRRERAPNIDQRIDKAKQAIAKQYSKALTVYQMWEPDEVEELSDDLRISIQAGVKLGRETQQRLDFSGYEFELDGAKFPALMVNRHRFEVFGEIFDSYRQALSFASKAYRIPKAKLAQGFAEHGHCFERAITAHHQQMESRLVKSAVIGLGLER</sequence>
<dbReference type="Proteomes" id="UP001499988">
    <property type="component" value="Unassembled WGS sequence"/>
</dbReference>
<dbReference type="EMBL" id="BAABJZ010000018">
    <property type="protein sequence ID" value="GAA4880890.1"/>
    <property type="molecule type" value="Genomic_DNA"/>
</dbReference>
<organism evidence="1 2">
    <name type="scientific">Ferrimonas pelagia</name>
    <dbReference type="NCBI Taxonomy" id="1177826"/>
    <lineage>
        <taxon>Bacteria</taxon>
        <taxon>Pseudomonadati</taxon>
        <taxon>Pseudomonadota</taxon>
        <taxon>Gammaproteobacteria</taxon>
        <taxon>Alteromonadales</taxon>
        <taxon>Ferrimonadaceae</taxon>
        <taxon>Ferrimonas</taxon>
    </lineage>
</organism>
<accession>A0ABP9EM98</accession>
<protein>
    <recommendedName>
        <fullName evidence="3">HNH endonuclease</fullName>
    </recommendedName>
</protein>
<evidence type="ECO:0008006" key="3">
    <source>
        <dbReference type="Google" id="ProtNLM"/>
    </source>
</evidence>
<reference evidence="2" key="1">
    <citation type="journal article" date="2019" name="Int. J. Syst. Evol. Microbiol.">
        <title>The Global Catalogue of Microorganisms (GCM) 10K type strain sequencing project: providing services to taxonomists for standard genome sequencing and annotation.</title>
        <authorList>
            <consortium name="The Broad Institute Genomics Platform"/>
            <consortium name="The Broad Institute Genome Sequencing Center for Infectious Disease"/>
            <person name="Wu L."/>
            <person name="Ma J."/>
        </authorList>
    </citation>
    <scope>NUCLEOTIDE SEQUENCE [LARGE SCALE GENOMIC DNA]</scope>
    <source>
        <strain evidence="2">JCM 18401</strain>
    </source>
</reference>
<evidence type="ECO:0000313" key="2">
    <source>
        <dbReference type="Proteomes" id="UP001499988"/>
    </source>
</evidence>
<comment type="caution">
    <text evidence="1">The sequence shown here is derived from an EMBL/GenBank/DDBJ whole genome shotgun (WGS) entry which is preliminary data.</text>
</comment>
<name>A0ABP9EM98_9GAMM</name>